<dbReference type="SUPFAM" id="SSF52833">
    <property type="entry name" value="Thioredoxin-like"/>
    <property type="match status" value="1"/>
</dbReference>
<dbReference type="Gene3D" id="3.40.30.10">
    <property type="entry name" value="Glutaredoxin"/>
    <property type="match status" value="1"/>
</dbReference>
<gene>
    <name evidence="3" type="ORF">AW736_08630</name>
</gene>
<dbReference type="AlphaFoldDB" id="A0A178IK62"/>
<evidence type="ECO:0000256" key="2">
    <source>
        <dbReference type="SAM" id="SignalP"/>
    </source>
</evidence>
<name>A0A178IK62_9BACT</name>
<feature type="region of interest" description="Disordered" evidence="1">
    <location>
        <begin position="163"/>
        <end position="186"/>
    </location>
</feature>
<reference evidence="3 4" key="1">
    <citation type="submission" date="2016-01" db="EMBL/GenBank/DDBJ databases">
        <title>High potential of lignocellulose degradation of a new Verrucomicrobia species.</title>
        <authorList>
            <person name="Wang Y."/>
            <person name="Shi Y."/>
            <person name="Qiu Z."/>
            <person name="Liu S."/>
            <person name="Yang H."/>
        </authorList>
    </citation>
    <scope>NUCLEOTIDE SEQUENCE [LARGE SCALE GENOMIC DNA]</scope>
    <source>
        <strain evidence="3 4">TSB47</strain>
    </source>
</reference>
<dbReference type="OrthoDB" id="252709at2"/>
<evidence type="ECO:0000256" key="1">
    <source>
        <dbReference type="SAM" id="MobiDB-lite"/>
    </source>
</evidence>
<evidence type="ECO:0000313" key="4">
    <source>
        <dbReference type="Proteomes" id="UP000078486"/>
    </source>
</evidence>
<feature type="chain" id="PRO_5008089062" description="Thioredoxin domain-containing protein" evidence="2">
    <location>
        <begin position="20"/>
        <end position="395"/>
    </location>
</feature>
<feature type="compositionally biased region" description="Basic and acidic residues" evidence="1">
    <location>
        <begin position="163"/>
        <end position="179"/>
    </location>
</feature>
<evidence type="ECO:0000313" key="3">
    <source>
        <dbReference type="EMBL" id="OAM89677.1"/>
    </source>
</evidence>
<comment type="caution">
    <text evidence="3">The sequence shown here is derived from an EMBL/GenBank/DDBJ whole genome shotgun (WGS) entry which is preliminary data.</text>
</comment>
<dbReference type="STRING" id="1184151.AW736_08630"/>
<keyword evidence="4" id="KW-1185">Reference proteome</keyword>
<sequence>MRLISLSLFMFHIVGVTLAQSSPQEMPVPNTAETTSLITAGEGDGIDPELAALKAVRVTKPGRFASAAEFQSARTAEARAWLEQAAKLRSYQEKAVAPENHREARKLEYTALLNAARAGDPSGETRRLQMLENIRSDKSFPAGVRCEMVAHSQYHNLQKRLSERKIVPSSADGRRDSRRNQPGTPDEARAEFAFDAYLAECEQVERALIEEFPDAPNGYEGLLCIARDSSQERGAAIVAELMEMKNLPLHLINECRIMQKRYGLTGRRLTGLLPLTDGKETWIYSWSKDAIGGAMAVKALAERFPGKEFVGICLDKDTEAARRAAETGGPPGQQVYDASGEIAAELGLTSPALLYIADESGCIRSVSGMNEARRLVSALPKAGISGVNPPSSATP</sequence>
<protein>
    <recommendedName>
        <fullName evidence="5">Thioredoxin domain-containing protein</fullName>
    </recommendedName>
</protein>
<organism evidence="3 4">
    <name type="scientific">Termitidicoccus mucosus</name>
    <dbReference type="NCBI Taxonomy" id="1184151"/>
    <lineage>
        <taxon>Bacteria</taxon>
        <taxon>Pseudomonadati</taxon>
        <taxon>Verrucomicrobiota</taxon>
        <taxon>Opitutia</taxon>
        <taxon>Opitutales</taxon>
        <taxon>Opitutaceae</taxon>
        <taxon>Termitidicoccus</taxon>
    </lineage>
</organism>
<feature type="signal peptide" evidence="2">
    <location>
        <begin position="1"/>
        <end position="19"/>
    </location>
</feature>
<dbReference type="EMBL" id="LRRQ01000083">
    <property type="protein sequence ID" value="OAM89677.1"/>
    <property type="molecule type" value="Genomic_DNA"/>
</dbReference>
<dbReference type="InterPro" id="IPR036249">
    <property type="entry name" value="Thioredoxin-like_sf"/>
</dbReference>
<keyword evidence="2" id="KW-0732">Signal</keyword>
<dbReference type="Proteomes" id="UP000078486">
    <property type="component" value="Unassembled WGS sequence"/>
</dbReference>
<evidence type="ECO:0008006" key="5">
    <source>
        <dbReference type="Google" id="ProtNLM"/>
    </source>
</evidence>
<accession>A0A178IK62</accession>
<proteinExistence type="predicted"/>
<dbReference type="RefSeq" id="WP_068769919.1">
    <property type="nucleotide sequence ID" value="NZ_KV441840.1"/>
</dbReference>